<keyword evidence="3 9" id="KW-0540">Nuclease</keyword>
<evidence type="ECO:0000256" key="10">
    <source>
        <dbReference type="NCBIfam" id="TIGR03319"/>
    </source>
</evidence>
<dbReference type="EMBL" id="FMUX01000022">
    <property type="protein sequence ID" value="SCY79421.1"/>
    <property type="molecule type" value="Genomic_DNA"/>
</dbReference>
<keyword evidence="6 9" id="KW-0694">RNA-binding</keyword>
<evidence type="ECO:0000256" key="9">
    <source>
        <dbReference type="HAMAP-Rule" id="MF_00335"/>
    </source>
</evidence>
<organism evidence="13 14">
    <name type="scientific">Desulfoluna spongiiphila</name>
    <dbReference type="NCBI Taxonomy" id="419481"/>
    <lineage>
        <taxon>Bacteria</taxon>
        <taxon>Pseudomonadati</taxon>
        <taxon>Thermodesulfobacteriota</taxon>
        <taxon>Desulfobacteria</taxon>
        <taxon>Desulfobacterales</taxon>
        <taxon>Desulfolunaceae</taxon>
        <taxon>Desulfoluna</taxon>
    </lineage>
</organism>
<keyword evidence="4 9" id="KW-0255">Endonuclease</keyword>
<dbReference type="PANTHER" id="PTHR12826:SF15">
    <property type="entry name" value="RIBONUCLEASE Y"/>
    <property type="match status" value="1"/>
</dbReference>
<dbReference type="GO" id="GO:0004521">
    <property type="term" value="F:RNA endonuclease activity"/>
    <property type="evidence" value="ECO:0007669"/>
    <property type="project" value="UniProtKB-UniRule"/>
</dbReference>
<dbReference type="InterPro" id="IPR003607">
    <property type="entry name" value="HD/PDEase_dom"/>
</dbReference>
<proteinExistence type="inferred from homology"/>
<dbReference type="EC" id="3.1.-.-" evidence="9 10"/>
<dbReference type="PROSITE" id="PS50084">
    <property type="entry name" value="KH_TYPE_1"/>
    <property type="match status" value="1"/>
</dbReference>
<dbReference type="InterPro" id="IPR004088">
    <property type="entry name" value="KH_dom_type_1"/>
</dbReference>
<dbReference type="HAMAP" id="MF_00335">
    <property type="entry name" value="RNase_Y"/>
    <property type="match status" value="1"/>
</dbReference>
<sequence>MVVKIMATGIVGFLVGAALTFVLKGRVDSRRAEEAEEEAEKIIRDAGLRAENLLMEANVEAKDRLIKMKSEFDAETNETRVELKGLDKRLNQKTEKLDRRQDQIERIENDLSQRSKQLSEDTDTLAGKNRECDALISEQKMQLEKISGMTSEEAKGLLLSAMENDARHDGAKLIKRVTSEAKESADKEAKKIIATAIQRYAGDFVAERTVSVVPLPNDEMKGRIIGREGRNIRALEAATGIDLIIDDTPEAVILSGFNPVRREVARLSLTKLINDGRIHPARIEEVVKTVEKEVDQTIREAGDQAAFDLGVHGISNDLIAILGRLKFRTSYAQNVLQHSVEVGFLCGVMAAELGLNVKLAKRMGLLHDIGKAVDHEVEGPHAVIGANLAKKYGENPKIVQGIAAHHEDVPPESVYDLLVQAADSLSGARPGARKELLENYVKRLDDLEKIANGYKGVANSYAIQAGRELRVIVEGDVVRDEDAVVMSRDIAKQIEETLTFPGQIRVTVIRETRAVGYANK</sequence>
<evidence type="ECO:0000256" key="6">
    <source>
        <dbReference type="ARBA" id="ARBA00022884"/>
    </source>
</evidence>
<comment type="function">
    <text evidence="9">Endoribonuclease that initiates mRNA decay.</text>
</comment>
<name>A0A1G5IUL8_9BACT</name>
<dbReference type="InterPro" id="IPR022711">
    <property type="entry name" value="RNase_Y_N"/>
</dbReference>
<keyword evidence="2 9" id="KW-0812">Transmembrane</keyword>
<evidence type="ECO:0000256" key="1">
    <source>
        <dbReference type="ARBA" id="ARBA00022475"/>
    </source>
</evidence>
<dbReference type="InterPro" id="IPR006674">
    <property type="entry name" value="HD_domain"/>
</dbReference>
<dbReference type="Pfam" id="PF12072">
    <property type="entry name" value="RNase_Y_N"/>
    <property type="match status" value="1"/>
</dbReference>
<evidence type="ECO:0000256" key="4">
    <source>
        <dbReference type="ARBA" id="ARBA00022759"/>
    </source>
</evidence>
<dbReference type="SMART" id="SM00471">
    <property type="entry name" value="HDc"/>
    <property type="match status" value="1"/>
</dbReference>
<evidence type="ECO:0000256" key="8">
    <source>
        <dbReference type="ARBA" id="ARBA00023136"/>
    </source>
</evidence>
<comment type="similarity">
    <text evidence="9">Belongs to the RNase Y family.</text>
</comment>
<dbReference type="FunFam" id="1.10.3210.10:FF:000022">
    <property type="entry name" value="Ribonuclease Y"/>
    <property type="match status" value="1"/>
</dbReference>
<evidence type="ECO:0000256" key="11">
    <source>
        <dbReference type="SAM" id="MobiDB-lite"/>
    </source>
</evidence>
<reference evidence="13 14" key="1">
    <citation type="submission" date="2016-10" db="EMBL/GenBank/DDBJ databases">
        <authorList>
            <person name="de Groot N.N."/>
        </authorList>
    </citation>
    <scope>NUCLEOTIDE SEQUENCE [LARGE SCALE GENOMIC DNA]</scope>
    <source>
        <strain evidence="13 14">AA1</strain>
    </source>
</reference>
<evidence type="ECO:0000313" key="14">
    <source>
        <dbReference type="Proteomes" id="UP000198870"/>
    </source>
</evidence>
<dbReference type="CDD" id="cd22431">
    <property type="entry name" value="KH-I_RNaseY"/>
    <property type="match status" value="1"/>
</dbReference>
<dbReference type="SMART" id="SM00322">
    <property type="entry name" value="KH"/>
    <property type="match status" value="1"/>
</dbReference>
<dbReference type="SUPFAM" id="SSF54791">
    <property type="entry name" value="Eukaryotic type KH-domain (KH-domain type I)"/>
    <property type="match status" value="1"/>
</dbReference>
<keyword evidence="8 9" id="KW-0472">Membrane</keyword>
<dbReference type="GO" id="GO:0005886">
    <property type="term" value="C:plasma membrane"/>
    <property type="evidence" value="ECO:0007669"/>
    <property type="project" value="UniProtKB-SubCell"/>
</dbReference>
<evidence type="ECO:0000256" key="3">
    <source>
        <dbReference type="ARBA" id="ARBA00022722"/>
    </source>
</evidence>
<evidence type="ECO:0000256" key="5">
    <source>
        <dbReference type="ARBA" id="ARBA00022801"/>
    </source>
</evidence>
<keyword evidence="7 9" id="KW-1133">Transmembrane helix</keyword>
<feature type="region of interest" description="Disordered" evidence="11">
    <location>
        <begin position="104"/>
        <end position="125"/>
    </location>
</feature>
<evidence type="ECO:0000256" key="2">
    <source>
        <dbReference type="ARBA" id="ARBA00022692"/>
    </source>
</evidence>
<dbReference type="AlphaFoldDB" id="A0A1G5IUL8"/>
<dbReference type="InterPro" id="IPR017705">
    <property type="entry name" value="Ribonuclease_Y"/>
</dbReference>
<keyword evidence="5 9" id="KW-0378">Hydrolase</keyword>
<evidence type="ECO:0000313" key="13">
    <source>
        <dbReference type="EMBL" id="SCY79421.1"/>
    </source>
</evidence>
<dbReference type="STRING" id="419481.SAMN05216233_1223"/>
<dbReference type="Pfam" id="PF00013">
    <property type="entry name" value="KH_1"/>
    <property type="match status" value="1"/>
</dbReference>
<feature type="compositionally biased region" description="Basic and acidic residues" evidence="11">
    <location>
        <begin position="104"/>
        <end position="119"/>
    </location>
</feature>
<dbReference type="NCBIfam" id="TIGR00277">
    <property type="entry name" value="HDIG"/>
    <property type="match status" value="1"/>
</dbReference>
<protein>
    <recommendedName>
        <fullName evidence="9 10">Ribonuclease Y</fullName>
        <shortName evidence="9">RNase Y</shortName>
        <ecNumber evidence="9 10">3.1.-.-</ecNumber>
    </recommendedName>
</protein>
<dbReference type="InterPro" id="IPR036612">
    <property type="entry name" value="KH_dom_type_1_sf"/>
</dbReference>
<dbReference type="CDD" id="cd00077">
    <property type="entry name" value="HDc"/>
    <property type="match status" value="1"/>
</dbReference>
<dbReference type="Pfam" id="PF01966">
    <property type="entry name" value="HD"/>
    <property type="match status" value="1"/>
</dbReference>
<dbReference type="Gene3D" id="1.10.3210.10">
    <property type="entry name" value="Hypothetical protein af1432"/>
    <property type="match status" value="1"/>
</dbReference>
<dbReference type="GO" id="GO:0006402">
    <property type="term" value="P:mRNA catabolic process"/>
    <property type="evidence" value="ECO:0007669"/>
    <property type="project" value="UniProtKB-UniRule"/>
</dbReference>
<accession>A0A1G5IUL8</accession>
<comment type="subcellular location">
    <subcellularLocation>
        <location evidence="9">Cell membrane</location>
        <topology evidence="9">Single-pass membrane protein</topology>
    </subcellularLocation>
</comment>
<gene>
    <name evidence="9" type="primary">rny</name>
    <name evidence="13" type="ORF">SAMN05216233_1223</name>
</gene>
<keyword evidence="14" id="KW-1185">Reference proteome</keyword>
<dbReference type="GO" id="GO:0016787">
    <property type="term" value="F:hydrolase activity"/>
    <property type="evidence" value="ECO:0007669"/>
    <property type="project" value="UniProtKB-KW"/>
</dbReference>
<dbReference type="InterPro" id="IPR004087">
    <property type="entry name" value="KH_dom"/>
</dbReference>
<dbReference type="InterPro" id="IPR006675">
    <property type="entry name" value="HDIG_dom"/>
</dbReference>
<dbReference type="SUPFAM" id="SSF109604">
    <property type="entry name" value="HD-domain/PDEase-like"/>
    <property type="match status" value="1"/>
</dbReference>
<evidence type="ECO:0000256" key="7">
    <source>
        <dbReference type="ARBA" id="ARBA00022989"/>
    </source>
</evidence>
<evidence type="ECO:0000259" key="12">
    <source>
        <dbReference type="PROSITE" id="PS51831"/>
    </source>
</evidence>
<dbReference type="PANTHER" id="PTHR12826">
    <property type="entry name" value="RIBONUCLEASE Y"/>
    <property type="match status" value="1"/>
</dbReference>
<feature type="domain" description="HD" evidence="12">
    <location>
        <begin position="335"/>
        <end position="428"/>
    </location>
</feature>
<dbReference type="GO" id="GO:0003723">
    <property type="term" value="F:RNA binding"/>
    <property type="evidence" value="ECO:0007669"/>
    <property type="project" value="UniProtKB-UniRule"/>
</dbReference>
<dbReference type="PROSITE" id="PS51831">
    <property type="entry name" value="HD"/>
    <property type="match status" value="1"/>
</dbReference>
<dbReference type="RefSeq" id="WP_092214264.1">
    <property type="nucleotide sequence ID" value="NZ_FMUX01000022.1"/>
</dbReference>
<keyword evidence="1 9" id="KW-1003">Cell membrane</keyword>
<dbReference type="OrthoDB" id="9803205at2"/>
<feature type="transmembrane region" description="Helical" evidence="9">
    <location>
        <begin position="6"/>
        <end position="23"/>
    </location>
</feature>
<dbReference type="Proteomes" id="UP000198870">
    <property type="component" value="Unassembled WGS sequence"/>
</dbReference>
<dbReference type="NCBIfam" id="TIGR03319">
    <property type="entry name" value="RNase_Y"/>
    <property type="match status" value="1"/>
</dbReference>